<dbReference type="AlphaFoldDB" id="A0A0S6U934"/>
<sequence length="66" mass="7547">MIFIDPYYLNAFDRFQIIQSTILSLFMLSCTKNTGNYTDFPFSTSKFLNNLPGKFTGSIGILTYKS</sequence>
<dbReference type="EMBL" id="DF238840">
    <property type="protein sequence ID" value="GAF25221.1"/>
    <property type="molecule type" value="Genomic_DNA"/>
</dbReference>
<evidence type="ECO:0000313" key="1">
    <source>
        <dbReference type="EMBL" id="GAF25221.1"/>
    </source>
</evidence>
<protein>
    <submittedName>
        <fullName evidence="1">Uncharacterized protein</fullName>
    </submittedName>
</protein>
<organism evidence="1">
    <name type="scientific">Moorella thermoacetica Y72</name>
    <dbReference type="NCBI Taxonomy" id="1325331"/>
    <lineage>
        <taxon>Bacteria</taxon>
        <taxon>Bacillati</taxon>
        <taxon>Bacillota</taxon>
        <taxon>Clostridia</taxon>
        <taxon>Neomoorellales</taxon>
        <taxon>Neomoorellaceae</taxon>
        <taxon>Neomoorella</taxon>
    </lineage>
</organism>
<accession>A0A0S6U934</accession>
<reference evidence="1" key="1">
    <citation type="journal article" date="2014" name="Gene">
        <title>Genome-guided analysis of transformation efficiency and carbon dioxide assimilation by Moorella thermoacetica Y72.</title>
        <authorList>
            <person name="Tsukahara K."/>
            <person name="Kita A."/>
            <person name="Nakashimada Y."/>
            <person name="Hoshino T."/>
            <person name="Murakami K."/>
        </authorList>
    </citation>
    <scope>NUCLEOTIDE SEQUENCE [LARGE SCALE GENOMIC DNA]</scope>
    <source>
        <strain evidence="1">Y72</strain>
    </source>
</reference>
<gene>
    <name evidence="1" type="ORF">MTY_0551</name>
</gene>
<proteinExistence type="predicted"/>
<name>A0A0S6U934_NEOTH</name>
<dbReference type="Proteomes" id="UP000063718">
    <property type="component" value="Unassembled WGS sequence"/>
</dbReference>